<reference evidence="3" key="2">
    <citation type="submission" date="2012-12" db="EMBL/GenBank/DDBJ databases">
        <title>Genomics of marine cyanopodoviruses.</title>
        <authorList>
            <person name="Huang S."/>
            <person name="Chen F."/>
        </authorList>
    </citation>
    <scope>NUCLEOTIDE SEQUENCE [LARGE SCALE GENOMIC DNA]</scope>
</reference>
<protein>
    <submittedName>
        <fullName evidence="1">Uncharacterized protein</fullName>
    </submittedName>
</protein>
<accession>G8EYC5</accession>
<proteinExistence type="predicted"/>
<evidence type="ECO:0000313" key="2">
    <source>
        <dbReference type="EMBL" id="AGK86667.1"/>
    </source>
</evidence>
<gene>
    <name evidence="2" type="ORF">S-CBP42_0015</name>
    <name evidence="1" type="ORF">SXGG_00005</name>
</gene>
<sequence>MPEYLIAIILTAIAGSYTLQQRKIDTTGAKVDRLELKISEQYVSKTDTSNQFVRLWDTLHRMEEKLDAHVSENKVEIQRIKDKYYHD</sequence>
<reference evidence="2 3" key="3">
    <citation type="journal article" date="2015" name="PLoS ONE">
        <title>Comparative Genomic and Phylogenomic Analyses Reveal a Conserved Core Genome Shared by Estuarine and Oceanic Cyanopodoviruses.</title>
        <authorList>
            <person name="Huang S."/>
            <person name="Zhang S."/>
            <person name="Jiao N."/>
            <person name="Chen F."/>
        </authorList>
    </citation>
    <scope>NUCLEOTIDE SEQUENCE [LARGE SCALE GENOMIC DNA]</scope>
</reference>
<dbReference type="Proteomes" id="UP000030042">
    <property type="component" value="Segment"/>
</dbReference>
<dbReference type="OrthoDB" id="34871at10239"/>
<dbReference type="KEGG" id="vg:26646372"/>
<dbReference type="Proteomes" id="UP000297398">
    <property type="component" value="Segment"/>
</dbReference>
<dbReference type="RefSeq" id="YP_009220200.1">
    <property type="nucleotide sequence ID" value="NC_029031.1"/>
</dbReference>
<evidence type="ECO:0000313" key="4">
    <source>
        <dbReference type="Proteomes" id="UP000297398"/>
    </source>
</evidence>
<dbReference type="EMBL" id="JF974300">
    <property type="protein sequence ID" value="AET72505.1"/>
    <property type="molecule type" value="Genomic_DNA"/>
</dbReference>
<reference evidence="1 4" key="1">
    <citation type="submission" date="2010-12" db="EMBL/GenBank/DDBJ databases">
        <title>The Genome Sequence of Synechococcus phage S-CBP42.</title>
        <authorList>
            <consortium name="The Broad Institute Genome Sequencing Platform"/>
            <person name="Henn M.R."/>
            <person name="Chen F."/>
            <person name="Wang K."/>
            <person name="Levin J."/>
            <person name="Malboeuf C."/>
            <person name="Casali M."/>
            <person name="Russ C."/>
            <person name="Lennon N."/>
            <person name="Chapman S.B."/>
            <person name="Erlich R."/>
            <person name="Young S.K."/>
            <person name="Yandava C."/>
            <person name="Zeng Q."/>
            <person name="Alvarado L."/>
            <person name="Anderson S."/>
            <person name="Berlin A."/>
            <person name="Chen Z."/>
            <person name="Freedman E."/>
            <person name="Gellesch M."/>
            <person name="Goldberg J."/>
            <person name="Green L."/>
            <person name="Griggs A."/>
            <person name="Gujja S."/>
            <person name="Heilman E.R."/>
            <person name="Heiman D."/>
            <person name="Hollinger A."/>
            <person name="Howarth C."/>
            <person name="Larson L."/>
            <person name="Mehta T."/>
            <person name="Pearson M."/>
            <person name="Roberts A."/>
            <person name="Ryan E."/>
            <person name="Saif S."/>
            <person name="Shea T."/>
            <person name="Shenoy N."/>
            <person name="Sisk P."/>
            <person name="Stolte C."/>
            <person name="Sykes S."/>
            <person name="White J."/>
            <person name="Haas B."/>
            <person name="Nusbaum C."/>
            <person name="Birren B."/>
        </authorList>
    </citation>
    <scope>NUCLEOTIDE SEQUENCE [LARGE SCALE GENOMIC DNA]</scope>
</reference>
<dbReference type="GeneID" id="26646372"/>
<organism evidence="1 4">
    <name type="scientific">Synechococcus phage S-CBP42</name>
    <dbReference type="NCBI Taxonomy" id="461711"/>
    <lineage>
        <taxon>Viruses</taxon>
        <taxon>Duplodnaviria</taxon>
        <taxon>Heunggongvirae</taxon>
        <taxon>Uroviricota</taxon>
        <taxon>Caudoviricetes</taxon>
        <taxon>Autographivirales</taxon>
        <taxon>Aegirvirus</taxon>
        <taxon>Aegirvirus SCBP42</taxon>
    </lineage>
</organism>
<evidence type="ECO:0000313" key="1">
    <source>
        <dbReference type="EMBL" id="AET72505.1"/>
    </source>
</evidence>
<keyword evidence="3" id="KW-1185">Reference proteome</keyword>
<name>G8EYC5_9CAUD</name>
<dbReference type="EMBL" id="KC310805">
    <property type="protein sequence ID" value="AGK86667.1"/>
    <property type="molecule type" value="Genomic_DNA"/>
</dbReference>
<evidence type="ECO:0000313" key="3">
    <source>
        <dbReference type="Proteomes" id="UP000030042"/>
    </source>
</evidence>